<comment type="caution">
    <text evidence="1">The sequence shown here is derived from an EMBL/GenBank/DDBJ whole genome shotgun (WGS) entry which is preliminary data.</text>
</comment>
<proteinExistence type="predicted"/>
<reference evidence="1 2" key="1">
    <citation type="journal article" date="2022" name="Hortic Res">
        <title>A haplotype resolved chromosomal level avocado genome allows analysis of novel avocado genes.</title>
        <authorList>
            <person name="Nath O."/>
            <person name="Fletcher S.J."/>
            <person name="Hayward A."/>
            <person name="Shaw L.M."/>
            <person name="Masouleh A.K."/>
            <person name="Furtado A."/>
            <person name="Henry R.J."/>
            <person name="Mitter N."/>
        </authorList>
    </citation>
    <scope>NUCLEOTIDE SEQUENCE [LARGE SCALE GENOMIC DNA]</scope>
    <source>
        <strain evidence="2">cv. Hass</strain>
    </source>
</reference>
<organism evidence="1 2">
    <name type="scientific">Persea americana</name>
    <name type="common">Avocado</name>
    <dbReference type="NCBI Taxonomy" id="3435"/>
    <lineage>
        <taxon>Eukaryota</taxon>
        <taxon>Viridiplantae</taxon>
        <taxon>Streptophyta</taxon>
        <taxon>Embryophyta</taxon>
        <taxon>Tracheophyta</taxon>
        <taxon>Spermatophyta</taxon>
        <taxon>Magnoliopsida</taxon>
        <taxon>Magnoliidae</taxon>
        <taxon>Laurales</taxon>
        <taxon>Lauraceae</taxon>
        <taxon>Persea</taxon>
    </lineage>
</organism>
<name>A0ACC2LWI9_PERAE</name>
<evidence type="ECO:0000313" key="1">
    <source>
        <dbReference type="EMBL" id="KAJ8637780.1"/>
    </source>
</evidence>
<dbReference type="EMBL" id="CM056811">
    <property type="protein sequence ID" value="KAJ8637780.1"/>
    <property type="molecule type" value="Genomic_DNA"/>
</dbReference>
<dbReference type="Proteomes" id="UP001234297">
    <property type="component" value="Chromosome 3"/>
</dbReference>
<keyword evidence="2" id="KW-1185">Reference proteome</keyword>
<sequence>MKKTVFHWNSSIAKEAHQNPQNALAIYKQLLLAALLPNNFTFPPLLKACAALRSLRATQQAHAHLILRGGLAFDLFSIAALIHAYGKCGSAQHARQVFDQMSQRNKPDAVSWTSLISSLSLNGHATEAFQAFVQMRRSIEDDDESCIDAVTLAAILSSFADAVGDWLLTPGRAVHALVVKHGFESNVRLANTLIHMYSRCEAVEAAYKVFDTIPVEERDVVSWNTLISGLSQMKGGPELALSVFENMASPSLGAAVVPNRVTLIAVFKSCAEVGCIDKCSRIHDYIHLHYPSLLLSSDVVVSTAMLDMYARCGNLDMARQIFDGIKEKNVVCWSAMITGYEQGLHPNEALQLFRRMLKEVRPNPVTMVSVIAACSALGASRPARVIHKYVIAAGLDQDARVASALIDMYAKCGELQSARRVFATMDKVCRNIVSWSAMIGAEGLHGEGRNSLCLFSEMQSLGFLPNDVTFVSLLSACSHAGLVEEGVACFESMERDHGVSPTAKHYACMVDLLGRAGHLDEAYDLICSMPVEADVAVWGSLLGACRLHGNSKLGEIVEKQILVLDPSSVGHRILLANIYGEAERWDDVVRMRVGLRKDGLRKVAGLSYVEIGNEVYSFTAEDWSHGESKMIYAELKALHQLVKNAWEGSEVEFEVLMKSQYHSERLAIAFAVVVMKNDKRCKVVKEEEPIRITKNLRVCGDCHVYTKLISKICKRELVVRDSHRFHHFKDGICSCGDYW</sequence>
<protein>
    <submittedName>
        <fullName evidence="1">Uncharacterized protein</fullName>
    </submittedName>
</protein>
<evidence type="ECO:0000313" key="2">
    <source>
        <dbReference type="Proteomes" id="UP001234297"/>
    </source>
</evidence>
<accession>A0ACC2LWI9</accession>
<gene>
    <name evidence="1" type="ORF">MRB53_012047</name>
</gene>